<gene>
    <name evidence="1" type="ORF">L1987_14038</name>
</gene>
<evidence type="ECO:0000313" key="1">
    <source>
        <dbReference type="EMBL" id="KAI3820180.1"/>
    </source>
</evidence>
<reference evidence="2" key="1">
    <citation type="journal article" date="2022" name="Mol. Ecol. Resour.">
        <title>The genomes of chicory, endive, great burdock and yacon provide insights into Asteraceae palaeo-polyploidization history and plant inulin production.</title>
        <authorList>
            <person name="Fan W."/>
            <person name="Wang S."/>
            <person name="Wang H."/>
            <person name="Wang A."/>
            <person name="Jiang F."/>
            <person name="Liu H."/>
            <person name="Zhao H."/>
            <person name="Xu D."/>
            <person name="Zhang Y."/>
        </authorList>
    </citation>
    <scope>NUCLEOTIDE SEQUENCE [LARGE SCALE GENOMIC DNA]</scope>
    <source>
        <strain evidence="2">cv. Yunnan</strain>
    </source>
</reference>
<name>A0ACB9JKA0_9ASTR</name>
<sequence>MLIQVIATAVSTWLADKTGRRILLTVSSAGMTLSLVVVAASFFVKGFVEDSSSLYSAMGILSVVGVVVAFLFSFKIQLYAEVLTLFYQLLQIGFSLGMGPIPWVIMSEILPVNIKGLAGSIANISQLVYCLVDYNDCTFAFNMEWNFHFLHANVCCYCRVCGRFGARNKGKDIGGDPVFPEIICFFFILVFCT</sequence>
<comment type="caution">
    <text evidence="1">The sequence shown here is derived from an EMBL/GenBank/DDBJ whole genome shotgun (WGS) entry which is preliminary data.</text>
</comment>
<protein>
    <submittedName>
        <fullName evidence="1">Uncharacterized protein</fullName>
    </submittedName>
</protein>
<accession>A0ACB9JKA0</accession>
<evidence type="ECO:0000313" key="2">
    <source>
        <dbReference type="Proteomes" id="UP001056120"/>
    </source>
</evidence>
<dbReference type="EMBL" id="CM042021">
    <property type="protein sequence ID" value="KAI3820180.1"/>
    <property type="molecule type" value="Genomic_DNA"/>
</dbReference>
<reference evidence="1 2" key="2">
    <citation type="journal article" date="2022" name="Mol. Ecol. Resour.">
        <title>The genomes of chicory, endive, great burdock and yacon provide insights into Asteraceae paleo-polyploidization history and plant inulin production.</title>
        <authorList>
            <person name="Fan W."/>
            <person name="Wang S."/>
            <person name="Wang H."/>
            <person name="Wang A."/>
            <person name="Jiang F."/>
            <person name="Liu H."/>
            <person name="Zhao H."/>
            <person name="Xu D."/>
            <person name="Zhang Y."/>
        </authorList>
    </citation>
    <scope>NUCLEOTIDE SEQUENCE [LARGE SCALE GENOMIC DNA]</scope>
    <source>
        <strain evidence="2">cv. Yunnan</strain>
        <tissue evidence="1">Leaves</tissue>
    </source>
</reference>
<keyword evidence="2" id="KW-1185">Reference proteome</keyword>
<organism evidence="1 2">
    <name type="scientific">Smallanthus sonchifolius</name>
    <dbReference type="NCBI Taxonomy" id="185202"/>
    <lineage>
        <taxon>Eukaryota</taxon>
        <taxon>Viridiplantae</taxon>
        <taxon>Streptophyta</taxon>
        <taxon>Embryophyta</taxon>
        <taxon>Tracheophyta</taxon>
        <taxon>Spermatophyta</taxon>
        <taxon>Magnoliopsida</taxon>
        <taxon>eudicotyledons</taxon>
        <taxon>Gunneridae</taxon>
        <taxon>Pentapetalae</taxon>
        <taxon>asterids</taxon>
        <taxon>campanulids</taxon>
        <taxon>Asterales</taxon>
        <taxon>Asteraceae</taxon>
        <taxon>Asteroideae</taxon>
        <taxon>Heliantheae alliance</taxon>
        <taxon>Millerieae</taxon>
        <taxon>Smallanthus</taxon>
    </lineage>
</organism>
<dbReference type="Proteomes" id="UP001056120">
    <property type="component" value="Linkage Group LG04"/>
</dbReference>
<proteinExistence type="predicted"/>